<evidence type="ECO:0000313" key="4">
    <source>
        <dbReference type="Proteomes" id="UP000285875"/>
    </source>
</evidence>
<evidence type="ECO:0000256" key="1">
    <source>
        <dbReference type="SAM" id="MobiDB-lite"/>
    </source>
</evidence>
<dbReference type="EMBL" id="CP025570">
    <property type="protein sequence ID" value="AZZ39620.1"/>
    <property type="molecule type" value="Genomic_DNA"/>
</dbReference>
<organism evidence="3 4">
    <name type="scientific">Acidipropionibacterium jensenii</name>
    <dbReference type="NCBI Taxonomy" id="1749"/>
    <lineage>
        <taxon>Bacteria</taxon>
        <taxon>Bacillati</taxon>
        <taxon>Actinomycetota</taxon>
        <taxon>Actinomycetes</taxon>
        <taxon>Propionibacteriales</taxon>
        <taxon>Propionibacteriaceae</taxon>
        <taxon>Acidipropionibacterium</taxon>
    </lineage>
</organism>
<gene>
    <name evidence="3" type="ORF">C0Z10_07490</name>
</gene>
<sequence>MSPPEHPYLPEQPYPVDQPYSPGPQQMPVSRFEKRSAKGVISLCLVLCALGISLMLSWIAGTAMAASRRLRSPDLDSAPDDGTLGPTAADEFLKGAFTLVLQLVPTALGIAALVVGILACKHRNSKRLGIVSIIISVLAPVVSALLFMIAMAPSIEG</sequence>
<proteinExistence type="predicted"/>
<name>A0A3Q9UDT5_9ACTN</name>
<dbReference type="Proteomes" id="UP000285875">
    <property type="component" value="Chromosome"/>
</dbReference>
<evidence type="ECO:0000256" key="2">
    <source>
        <dbReference type="SAM" id="Phobius"/>
    </source>
</evidence>
<protein>
    <submittedName>
        <fullName evidence="3">Uncharacterized protein</fullName>
    </submittedName>
</protein>
<dbReference type="RefSeq" id="WP_097798967.1">
    <property type="nucleotide sequence ID" value="NZ_CP025570.1"/>
</dbReference>
<feature type="region of interest" description="Disordered" evidence="1">
    <location>
        <begin position="1"/>
        <end position="28"/>
    </location>
</feature>
<feature type="compositionally biased region" description="Pro residues" evidence="1">
    <location>
        <begin position="1"/>
        <end position="13"/>
    </location>
</feature>
<feature type="transmembrane region" description="Helical" evidence="2">
    <location>
        <begin position="40"/>
        <end position="60"/>
    </location>
</feature>
<dbReference type="KEGG" id="aji:C0Z10_07490"/>
<keyword evidence="2" id="KW-1133">Transmembrane helix</keyword>
<evidence type="ECO:0000313" key="3">
    <source>
        <dbReference type="EMBL" id="AZZ39620.1"/>
    </source>
</evidence>
<reference evidence="4" key="1">
    <citation type="submission" date="2017-12" db="EMBL/GenBank/DDBJ databases">
        <title>Whole genome sequencing of Acidipropionibacterium jensenii strains JS279 and JS280.</title>
        <authorList>
            <person name="Deptula P."/>
            <person name="Laine P."/>
            <person name="Smolander O.-P."/>
            <person name="Paulin L."/>
            <person name="Auvinen P."/>
            <person name="Varmanen P."/>
        </authorList>
    </citation>
    <scope>NUCLEOTIDE SEQUENCE [LARGE SCALE GENOMIC DNA]</scope>
    <source>
        <strain evidence="4">JS280</strain>
    </source>
</reference>
<keyword evidence="2" id="KW-0812">Transmembrane</keyword>
<accession>A0A3Q9UDT5</accession>
<feature type="transmembrane region" description="Helical" evidence="2">
    <location>
        <begin position="130"/>
        <end position="152"/>
    </location>
</feature>
<dbReference type="AlphaFoldDB" id="A0A3Q9UDT5"/>
<keyword evidence="2" id="KW-0472">Membrane</keyword>
<feature type="transmembrane region" description="Helical" evidence="2">
    <location>
        <begin position="96"/>
        <end position="118"/>
    </location>
</feature>